<accession>A0A6P7THD5</accession>
<evidence type="ECO:0000313" key="2">
    <source>
        <dbReference type="Proteomes" id="UP000515154"/>
    </source>
</evidence>
<evidence type="ECO:0000256" key="1">
    <source>
        <dbReference type="SAM" id="Coils"/>
    </source>
</evidence>
<proteinExistence type="predicted"/>
<sequence>MNPFIQRELIPSYTVSTPDGTVMAANSKKDIFSFFSKADRFETKTPSFLERKCLQQLQKQLVDLYQKCEEKRLELAKHIEEWYPKSHDLDFSKMSMLTFDHQRDVYNRTLRTYELLGLKVTSSTDNDVRIQFQVTQNGKFYHDYFIEIFQTNHGLETKKYNLLPFIPVEKILSKHKNLSKQSTHAIIKEISDYVYAFNVRDIAVQTSLSMCKDHLLNSIQYSVARDMITFVLSKENLSIDCSLSYMNLLAVRPDEISVQCSDLGNIYSKEWLTEFQEFSGMSLAKLSLPEAICSILSSVDVSNSNIFRSESNGSSFD</sequence>
<evidence type="ECO:0000313" key="3">
    <source>
        <dbReference type="RefSeq" id="XP_029650788.2"/>
    </source>
</evidence>
<keyword evidence="2" id="KW-1185">Reference proteome</keyword>
<organism evidence="2 3">
    <name type="scientific">Octopus sinensis</name>
    <name type="common">East Asian common octopus</name>
    <dbReference type="NCBI Taxonomy" id="2607531"/>
    <lineage>
        <taxon>Eukaryota</taxon>
        <taxon>Metazoa</taxon>
        <taxon>Spiralia</taxon>
        <taxon>Lophotrochozoa</taxon>
        <taxon>Mollusca</taxon>
        <taxon>Cephalopoda</taxon>
        <taxon>Coleoidea</taxon>
        <taxon>Octopodiformes</taxon>
        <taxon>Octopoda</taxon>
        <taxon>Incirrata</taxon>
        <taxon>Octopodidae</taxon>
        <taxon>Octopus</taxon>
    </lineage>
</organism>
<keyword evidence="1" id="KW-0175">Coiled coil</keyword>
<reference evidence="3" key="1">
    <citation type="submission" date="2025-08" db="UniProtKB">
        <authorList>
            <consortium name="RefSeq"/>
        </authorList>
    </citation>
    <scope>IDENTIFICATION</scope>
</reference>
<name>A0A6P7THD5_9MOLL</name>
<dbReference type="KEGG" id="osn:115224124"/>
<dbReference type="AlphaFoldDB" id="A0A6P7THD5"/>
<feature type="coiled-coil region" evidence="1">
    <location>
        <begin position="54"/>
        <end position="81"/>
    </location>
</feature>
<gene>
    <name evidence="3" type="primary">LOC115224124</name>
</gene>
<dbReference type="RefSeq" id="XP_029650788.2">
    <property type="nucleotide sequence ID" value="XM_029794928.2"/>
</dbReference>
<dbReference type="Proteomes" id="UP000515154">
    <property type="component" value="Linkage group LG24"/>
</dbReference>
<protein>
    <submittedName>
        <fullName evidence="3">Uncharacterized protein LOC115224124</fullName>
    </submittedName>
</protein>